<evidence type="ECO:0000313" key="8">
    <source>
        <dbReference type="Proteomes" id="UP000295788"/>
    </source>
</evidence>
<dbReference type="AlphaFoldDB" id="A0A4R3KD75"/>
<dbReference type="SMART" id="SM00382">
    <property type="entry name" value="AAA"/>
    <property type="match status" value="1"/>
</dbReference>
<dbReference type="Gene3D" id="1.10.10.60">
    <property type="entry name" value="Homeodomain-like"/>
    <property type="match status" value="1"/>
</dbReference>
<evidence type="ECO:0000259" key="6">
    <source>
        <dbReference type="PROSITE" id="PS50112"/>
    </source>
</evidence>
<evidence type="ECO:0000259" key="5">
    <source>
        <dbReference type="PROSITE" id="PS50045"/>
    </source>
</evidence>
<protein>
    <submittedName>
        <fullName evidence="7">Transcriptional regulator</fullName>
    </submittedName>
</protein>
<evidence type="ECO:0000256" key="3">
    <source>
        <dbReference type="ARBA" id="ARBA00023015"/>
    </source>
</evidence>
<sequence>MPQKIIYLKDLAEPWRKELEKHDMIEYPYYATLADVSKIEEGKDILLKDSEGNKVSYIPYHRLIETVFQSWREVSAYYDALLSAIGDAVTGVNQNGEIVTWNQASEEFYGYSWKEVMGQSITQFFKEEAIVLKQIIRNGEPIERKYNQPMTDVHVIINATPVYSNGRLIGGISVERDISDVVRLNEELSNTKAYIFNLENKYERNRIYDPFDKIKGKSRIIRETIAIAKKVAKTDATILITGESGVGKELFAEAIHNASHRSRSPFIAINCGAIPASLFESELFGYEKGTFTGASKEGKKGKIDLAEGGTLFLDEVGELPLDLQVKLLRVLQEKRFYRLGGNTPIPVDVRIITATNRNLEEMIEQGKFREDLYYRLNVISLQIPPLRERREDIPELLSLFLEEFSIKYGSPIPKISSKVMSLFLQYEWRGNIRQLRNMAERLIILSGGEEIEPRHLPSLFFQKGLEERKKEVFSPSDSSGNKEEEKIRDALKKTFNNKSAAAKLLGISRATLYNKMQKFGIQSTVESFER</sequence>
<dbReference type="CDD" id="cd00130">
    <property type="entry name" value="PAS"/>
    <property type="match status" value="1"/>
</dbReference>
<dbReference type="SUPFAM" id="SSF52540">
    <property type="entry name" value="P-loop containing nucleoside triphosphate hydrolases"/>
    <property type="match status" value="1"/>
</dbReference>
<dbReference type="NCBIfam" id="TIGR00229">
    <property type="entry name" value="sensory_box"/>
    <property type="match status" value="1"/>
</dbReference>
<dbReference type="InterPro" id="IPR003593">
    <property type="entry name" value="AAA+_ATPase"/>
</dbReference>
<dbReference type="InterPro" id="IPR002078">
    <property type="entry name" value="Sigma_54_int"/>
</dbReference>
<dbReference type="Pfam" id="PF00989">
    <property type="entry name" value="PAS"/>
    <property type="match status" value="1"/>
</dbReference>
<dbReference type="GO" id="GO:0043565">
    <property type="term" value="F:sequence-specific DNA binding"/>
    <property type="evidence" value="ECO:0007669"/>
    <property type="project" value="InterPro"/>
</dbReference>
<dbReference type="PROSITE" id="PS50045">
    <property type="entry name" value="SIGMA54_INTERACT_4"/>
    <property type="match status" value="1"/>
</dbReference>
<dbReference type="InterPro" id="IPR000014">
    <property type="entry name" value="PAS"/>
</dbReference>
<gene>
    <name evidence="7" type="ORF">EDD72_11611</name>
</gene>
<dbReference type="SUPFAM" id="SSF46689">
    <property type="entry name" value="Homeodomain-like"/>
    <property type="match status" value="1"/>
</dbReference>
<evidence type="ECO:0000256" key="2">
    <source>
        <dbReference type="ARBA" id="ARBA00022840"/>
    </source>
</evidence>
<keyword evidence="2" id="KW-0067">ATP-binding</keyword>
<keyword evidence="3" id="KW-0805">Transcription regulation</keyword>
<dbReference type="InterPro" id="IPR025943">
    <property type="entry name" value="Sigma_54_int_dom_ATP-bd_2"/>
</dbReference>
<feature type="domain" description="PAS" evidence="6">
    <location>
        <begin position="74"/>
        <end position="128"/>
    </location>
</feature>
<dbReference type="PROSITE" id="PS50112">
    <property type="entry name" value="PAS"/>
    <property type="match status" value="1"/>
</dbReference>
<dbReference type="InterPro" id="IPR058031">
    <property type="entry name" value="AAA_lid_NorR"/>
</dbReference>
<dbReference type="FunFam" id="3.40.50.300:FF:000006">
    <property type="entry name" value="DNA-binding transcriptional regulator NtrC"/>
    <property type="match status" value="1"/>
</dbReference>
<dbReference type="SMART" id="SM00091">
    <property type="entry name" value="PAS"/>
    <property type="match status" value="1"/>
</dbReference>
<keyword evidence="8" id="KW-1185">Reference proteome</keyword>
<dbReference type="PROSITE" id="PS00675">
    <property type="entry name" value="SIGMA54_INTERACT_1"/>
    <property type="match status" value="1"/>
</dbReference>
<dbReference type="PROSITE" id="PS00676">
    <property type="entry name" value="SIGMA54_INTERACT_2"/>
    <property type="match status" value="1"/>
</dbReference>
<dbReference type="SUPFAM" id="SSF55785">
    <property type="entry name" value="PYP-like sensor domain (PAS domain)"/>
    <property type="match status" value="1"/>
</dbReference>
<dbReference type="Pfam" id="PF25601">
    <property type="entry name" value="AAA_lid_14"/>
    <property type="match status" value="1"/>
</dbReference>
<dbReference type="InterPro" id="IPR035965">
    <property type="entry name" value="PAS-like_dom_sf"/>
</dbReference>
<dbReference type="GO" id="GO:0005524">
    <property type="term" value="F:ATP binding"/>
    <property type="evidence" value="ECO:0007669"/>
    <property type="project" value="UniProtKB-KW"/>
</dbReference>
<evidence type="ECO:0000256" key="4">
    <source>
        <dbReference type="ARBA" id="ARBA00023163"/>
    </source>
</evidence>
<dbReference type="CDD" id="cd00009">
    <property type="entry name" value="AAA"/>
    <property type="match status" value="1"/>
</dbReference>
<proteinExistence type="predicted"/>
<dbReference type="Gene3D" id="1.10.8.60">
    <property type="match status" value="1"/>
</dbReference>
<dbReference type="InterPro" id="IPR025662">
    <property type="entry name" value="Sigma_54_int_dom_ATP-bd_1"/>
</dbReference>
<dbReference type="InterPro" id="IPR002197">
    <property type="entry name" value="HTH_Fis"/>
</dbReference>
<evidence type="ECO:0000313" key="7">
    <source>
        <dbReference type="EMBL" id="TCS80591.1"/>
    </source>
</evidence>
<dbReference type="EMBL" id="SMAB01000016">
    <property type="protein sequence ID" value="TCS80591.1"/>
    <property type="molecule type" value="Genomic_DNA"/>
</dbReference>
<evidence type="ECO:0000256" key="1">
    <source>
        <dbReference type="ARBA" id="ARBA00022741"/>
    </source>
</evidence>
<dbReference type="Pfam" id="PF00158">
    <property type="entry name" value="Sigma54_activat"/>
    <property type="match status" value="1"/>
</dbReference>
<dbReference type="PANTHER" id="PTHR32071">
    <property type="entry name" value="TRANSCRIPTIONAL REGULATORY PROTEIN"/>
    <property type="match status" value="1"/>
</dbReference>
<dbReference type="Gene3D" id="3.40.50.300">
    <property type="entry name" value="P-loop containing nucleotide triphosphate hydrolases"/>
    <property type="match status" value="1"/>
</dbReference>
<accession>A0A4R3KD75</accession>
<dbReference type="RefSeq" id="WP_132769690.1">
    <property type="nucleotide sequence ID" value="NZ_SMAB01000016.1"/>
</dbReference>
<dbReference type="InterPro" id="IPR013767">
    <property type="entry name" value="PAS_fold"/>
</dbReference>
<comment type="caution">
    <text evidence="7">The sequence shown here is derived from an EMBL/GenBank/DDBJ whole genome shotgun (WGS) entry which is preliminary data.</text>
</comment>
<organism evidence="7 8">
    <name type="scientific">Tepidibacillus fermentans</name>
    <dbReference type="NCBI Taxonomy" id="1281767"/>
    <lineage>
        <taxon>Bacteria</taxon>
        <taxon>Bacillati</taxon>
        <taxon>Bacillota</taxon>
        <taxon>Bacilli</taxon>
        <taxon>Bacillales</taxon>
        <taxon>Bacillaceae</taxon>
        <taxon>Tepidibacillus</taxon>
    </lineage>
</organism>
<dbReference type="InterPro" id="IPR009057">
    <property type="entry name" value="Homeodomain-like_sf"/>
</dbReference>
<keyword evidence="4" id="KW-0804">Transcription</keyword>
<dbReference type="OrthoDB" id="9771372at2"/>
<reference evidence="7 8" key="1">
    <citation type="submission" date="2019-03" db="EMBL/GenBank/DDBJ databases">
        <title>Genomic Encyclopedia of Type Strains, Phase IV (KMG-IV): sequencing the most valuable type-strain genomes for metagenomic binning, comparative biology and taxonomic classification.</title>
        <authorList>
            <person name="Goeker M."/>
        </authorList>
    </citation>
    <scope>NUCLEOTIDE SEQUENCE [LARGE SCALE GENOMIC DNA]</scope>
    <source>
        <strain evidence="7 8">DSM 23802</strain>
    </source>
</reference>
<name>A0A4R3KD75_9BACI</name>
<feature type="domain" description="Sigma-54 factor interaction" evidence="5">
    <location>
        <begin position="214"/>
        <end position="444"/>
    </location>
</feature>
<dbReference type="GO" id="GO:0006355">
    <property type="term" value="P:regulation of DNA-templated transcription"/>
    <property type="evidence" value="ECO:0007669"/>
    <property type="project" value="InterPro"/>
</dbReference>
<dbReference type="Proteomes" id="UP000295788">
    <property type="component" value="Unassembled WGS sequence"/>
</dbReference>
<dbReference type="InterPro" id="IPR027417">
    <property type="entry name" value="P-loop_NTPase"/>
</dbReference>
<keyword evidence="1" id="KW-0547">Nucleotide-binding</keyword>
<dbReference type="PRINTS" id="PR01590">
    <property type="entry name" value="HTHFIS"/>
</dbReference>
<dbReference type="Pfam" id="PF02954">
    <property type="entry name" value="HTH_8"/>
    <property type="match status" value="1"/>
</dbReference>
<dbReference type="PANTHER" id="PTHR32071:SF57">
    <property type="entry name" value="C4-DICARBOXYLATE TRANSPORT TRANSCRIPTIONAL REGULATORY PROTEIN DCTD"/>
    <property type="match status" value="1"/>
</dbReference>
<dbReference type="Gene3D" id="3.30.450.20">
    <property type="entry name" value="PAS domain"/>
    <property type="match status" value="1"/>
</dbReference>